<gene>
    <name evidence="2" type="ORF">EV189_0591</name>
</gene>
<sequence length="322" mass="36071">MPLPDFFLIGAPKAGTTALHAALRAHPQLSFASVKEPKYFMCGDARPRRETQRGPGDAHSAQEWVWQRDRYEALFAGAPQGALLGESTPFYLYDLDAQRRIAAARPDAKLVAVVRDPVDRAYSNWMHLWSDGLEPEADFLAAVRDEDRRVAAGWAPFWHYRRQGRYGEQLQHLLTLFPREQVLVLRYRQLVDAAGETLDRVSRFLGVAEGQVGAAAPENVRPYVDPDARRTRLLRPVLRAGFALGAYAPPQVWRAASRPLLRAYHAGGAARPTLSVEARREVQAPLLDDIAVLEEVTGESFADWRGEQGRGEFRARQGRISP</sequence>
<dbReference type="Proteomes" id="UP000293638">
    <property type="component" value="Unassembled WGS sequence"/>
</dbReference>
<protein>
    <submittedName>
        <fullName evidence="2">Sulfotransferase family protein</fullName>
    </submittedName>
</protein>
<dbReference type="Gene3D" id="3.40.50.300">
    <property type="entry name" value="P-loop containing nucleotide triphosphate hydrolases"/>
    <property type="match status" value="1"/>
</dbReference>
<dbReference type="InterPro" id="IPR027417">
    <property type="entry name" value="P-loop_NTPase"/>
</dbReference>
<name>A0A4Q7NY84_9ACTN</name>
<accession>A0A4Q7NY84</accession>
<evidence type="ECO:0000313" key="3">
    <source>
        <dbReference type="Proteomes" id="UP000293638"/>
    </source>
</evidence>
<dbReference type="AlphaFoldDB" id="A0A4Q7NY84"/>
<reference evidence="2 3" key="1">
    <citation type="submission" date="2019-02" db="EMBL/GenBank/DDBJ databases">
        <title>Genomic Encyclopedia of Type Strains, Phase IV (KMG-IV): sequencing the most valuable type-strain genomes for metagenomic binning, comparative biology and taxonomic classification.</title>
        <authorList>
            <person name="Goeker M."/>
        </authorList>
    </citation>
    <scope>NUCLEOTIDE SEQUENCE [LARGE SCALE GENOMIC DNA]</scope>
    <source>
        <strain evidence="2 3">DSM 45622</strain>
    </source>
</reference>
<dbReference type="GO" id="GO:0008146">
    <property type="term" value="F:sulfotransferase activity"/>
    <property type="evidence" value="ECO:0007669"/>
    <property type="project" value="InterPro"/>
</dbReference>
<organism evidence="2 3">
    <name type="scientific">Motilibacter rhizosphaerae</name>
    <dbReference type="NCBI Taxonomy" id="598652"/>
    <lineage>
        <taxon>Bacteria</taxon>
        <taxon>Bacillati</taxon>
        <taxon>Actinomycetota</taxon>
        <taxon>Actinomycetes</taxon>
        <taxon>Motilibacterales</taxon>
        <taxon>Motilibacteraceae</taxon>
        <taxon>Motilibacter</taxon>
    </lineage>
</organism>
<keyword evidence="3" id="KW-1185">Reference proteome</keyword>
<evidence type="ECO:0000313" key="2">
    <source>
        <dbReference type="EMBL" id="RZS91352.1"/>
    </source>
</evidence>
<comment type="caution">
    <text evidence="2">The sequence shown here is derived from an EMBL/GenBank/DDBJ whole genome shotgun (WGS) entry which is preliminary data.</text>
</comment>
<dbReference type="OrthoDB" id="4508169at2"/>
<dbReference type="InterPro" id="IPR037359">
    <property type="entry name" value="NST/OST"/>
</dbReference>
<dbReference type="PANTHER" id="PTHR10605">
    <property type="entry name" value="HEPARAN SULFATE SULFOTRANSFERASE"/>
    <property type="match status" value="1"/>
</dbReference>
<dbReference type="Pfam" id="PF13469">
    <property type="entry name" value="Sulfotransfer_3"/>
    <property type="match status" value="1"/>
</dbReference>
<dbReference type="PANTHER" id="PTHR10605:SF56">
    <property type="entry name" value="BIFUNCTIONAL HEPARAN SULFATE N-DEACETYLASE_N-SULFOTRANSFERASE"/>
    <property type="match status" value="1"/>
</dbReference>
<dbReference type="SUPFAM" id="SSF52540">
    <property type="entry name" value="P-loop containing nucleoside triphosphate hydrolases"/>
    <property type="match status" value="1"/>
</dbReference>
<dbReference type="RefSeq" id="WP_130491433.1">
    <property type="nucleotide sequence ID" value="NZ_SGXD01000001.1"/>
</dbReference>
<keyword evidence="1 2" id="KW-0808">Transferase</keyword>
<proteinExistence type="predicted"/>
<dbReference type="EMBL" id="SGXD01000001">
    <property type="protein sequence ID" value="RZS91352.1"/>
    <property type="molecule type" value="Genomic_DNA"/>
</dbReference>
<evidence type="ECO:0000256" key="1">
    <source>
        <dbReference type="ARBA" id="ARBA00022679"/>
    </source>
</evidence>